<dbReference type="InterPro" id="IPR011545">
    <property type="entry name" value="DEAD/DEAH_box_helicase_dom"/>
</dbReference>
<dbReference type="SUPFAM" id="SSF52540">
    <property type="entry name" value="P-loop containing nucleoside triphosphate hydrolases"/>
    <property type="match status" value="1"/>
</dbReference>
<gene>
    <name evidence="8" type="ORF">N0B16_06475</name>
</gene>
<evidence type="ECO:0000256" key="2">
    <source>
        <dbReference type="ARBA" id="ARBA00022801"/>
    </source>
</evidence>
<proteinExistence type="predicted"/>
<sequence>MNFKTLNLINPIVRAATETGYSRPTDMQSMAIPQILLGKDIMGFAEKGKEKLAAFTMPVLQLLKKNNPDHNEVRALILTSSGDSAIQIEENFKIYSKYLPLSQLSVFEGILNGTHLAALRKRLDVLIITPGKLLELDQVRYIDLSKVEILVLDETEMMMEKISQADLKKIIGKLPQKRQNIMFAGKMSDEIKKMASAILNNPLEVTAVRKPSVIQDT</sequence>
<dbReference type="PROSITE" id="PS51195">
    <property type="entry name" value="Q_MOTIF"/>
    <property type="match status" value="1"/>
</dbReference>
<dbReference type="InterPro" id="IPR027417">
    <property type="entry name" value="P-loop_NTPase"/>
</dbReference>
<dbReference type="InterPro" id="IPR014014">
    <property type="entry name" value="RNA_helicase_DEAD_Q_motif"/>
</dbReference>
<evidence type="ECO:0000256" key="4">
    <source>
        <dbReference type="ARBA" id="ARBA00022840"/>
    </source>
</evidence>
<dbReference type="InterPro" id="IPR044742">
    <property type="entry name" value="DEAD/DEAH_RhlB"/>
</dbReference>
<dbReference type="InterPro" id="IPR014001">
    <property type="entry name" value="Helicase_ATP-bd"/>
</dbReference>
<evidence type="ECO:0000313" key="9">
    <source>
        <dbReference type="Proteomes" id="UP001208114"/>
    </source>
</evidence>
<dbReference type="CDD" id="cd00268">
    <property type="entry name" value="DEADc"/>
    <property type="match status" value="1"/>
</dbReference>
<dbReference type="Gene3D" id="3.40.50.300">
    <property type="entry name" value="P-loop containing nucleotide triphosphate hydrolases"/>
    <property type="match status" value="1"/>
</dbReference>
<dbReference type="InterPro" id="IPR050079">
    <property type="entry name" value="DEAD_box_RNA_helicase"/>
</dbReference>
<keyword evidence="2" id="KW-0378">Hydrolase</keyword>
<keyword evidence="3 8" id="KW-0347">Helicase</keyword>
<dbReference type="PROSITE" id="PS51192">
    <property type="entry name" value="HELICASE_ATP_BIND_1"/>
    <property type="match status" value="1"/>
</dbReference>
<evidence type="ECO:0000256" key="3">
    <source>
        <dbReference type="ARBA" id="ARBA00022806"/>
    </source>
</evidence>
<comment type="caution">
    <text evidence="8">The sequence shown here is derived from an EMBL/GenBank/DDBJ whole genome shotgun (WGS) entry which is preliminary data.</text>
</comment>
<dbReference type="PANTHER" id="PTHR47959">
    <property type="entry name" value="ATP-DEPENDENT RNA HELICASE RHLE-RELATED"/>
    <property type="match status" value="1"/>
</dbReference>
<feature type="domain" description="Helicase ATP-binding" evidence="6">
    <location>
        <begin position="32"/>
        <end position="205"/>
    </location>
</feature>
<evidence type="ECO:0000313" key="8">
    <source>
        <dbReference type="EMBL" id="MCU7614078.1"/>
    </source>
</evidence>
<dbReference type="Proteomes" id="UP001208114">
    <property type="component" value="Unassembled WGS sequence"/>
</dbReference>
<dbReference type="RefSeq" id="WP_262989918.1">
    <property type="nucleotide sequence ID" value="NZ_JAOTEN010000001.1"/>
</dbReference>
<evidence type="ECO:0000256" key="1">
    <source>
        <dbReference type="ARBA" id="ARBA00022741"/>
    </source>
</evidence>
<keyword evidence="9" id="KW-1185">Reference proteome</keyword>
<dbReference type="Pfam" id="PF00270">
    <property type="entry name" value="DEAD"/>
    <property type="match status" value="1"/>
</dbReference>
<protein>
    <submittedName>
        <fullName evidence="8">DEAD/DEAH box helicase</fullName>
    </submittedName>
</protein>
<evidence type="ECO:0000259" key="7">
    <source>
        <dbReference type="PROSITE" id="PS51195"/>
    </source>
</evidence>
<dbReference type="SMART" id="SM00487">
    <property type="entry name" value="DEXDc"/>
    <property type="match status" value="1"/>
</dbReference>
<reference evidence="9" key="1">
    <citation type="submission" date="2023-07" db="EMBL/GenBank/DDBJ databases">
        <title>Chryseobacterium sp. GMJ5 Genome sequencing and assembly.</title>
        <authorList>
            <person name="Jung Y."/>
        </authorList>
    </citation>
    <scope>NUCLEOTIDE SEQUENCE [LARGE SCALE GENOMIC DNA]</scope>
    <source>
        <strain evidence="9">GMJ5</strain>
    </source>
</reference>
<organism evidence="8 9">
    <name type="scientific">Chryseobacterium gilvum</name>
    <dbReference type="NCBI Taxonomy" id="2976534"/>
    <lineage>
        <taxon>Bacteria</taxon>
        <taxon>Pseudomonadati</taxon>
        <taxon>Bacteroidota</taxon>
        <taxon>Flavobacteriia</taxon>
        <taxon>Flavobacteriales</taxon>
        <taxon>Weeksellaceae</taxon>
        <taxon>Chryseobacterium group</taxon>
        <taxon>Chryseobacterium</taxon>
    </lineage>
</organism>
<keyword evidence="1" id="KW-0547">Nucleotide-binding</keyword>
<accession>A0ABT2VWS3</accession>
<keyword evidence="4" id="KW-0067">ATP-binding</keyword>
<feature type="domain" description="DEAD-box RNA helicase Q" evidence="7">
    <location>
        <begin position="1"/>
        <end position="29"/>
    </location>
</feature>
<dbReference type="EMBL" id="JAOTEN010000001">
    <property type="protein sequence ID" value="MCU7614078.1"/>
    <property type="molecule type" value="Genomic_DNA"/>
</dbReference>
<evidence type="ECO:0000256" key="5">
    <source>
        <dbReference type="PROSITE-ProRule" id="PRU00552"/>
    </source>
</evidence>
<evidence type="ECO:0000259" key="6">
    <source>
        <dbReference type="PROSITE" id="PS51192"/>
    </source>
</evidence>
<dbReference type="PANTHER" id="PTHR47959:SF13">
    <property type="entry name" value="ATP-DEPENDENT RNA HELICASE RHLE"/>
    <property type="match status" value="1"/>
</dbReference>
<feature type="short sequence motif" description="Q motif" evidence="5">
    <location>
        <begin position="1"/>
        <end position="29"/>
    </location>
</feature>
<name>A0ABT2VWS3_9FLAO</name>
<dbReference type="GO" id="GO:0004386">
    <property type="term" value="F:helicase activity"/>
    <property type="evidence" value="ECO:0007669"/>
    <property type="project" value="UniProtKB-KW"/>
</dbReference>